<dbReference type="Proteomes" id="UP000477849">
    <property type="component" value="Unassembled WGS sequence"/>
</dbReference>
<dbReference type="EMBL" id="JAAKZH010000005">
    <property type="protein sequence ID" value="NGO65494.1"/>
    <property type="molecule type" value="Genomic_DNA"/>
</dbReference>
<accession>A0A6M1RUV2</accession>
<comment type="caution">
    <text evidence="2">The sequence shown here is derived from an EMBL/GenBank/DDBJ whole genome shotgun (WGS) entry which is preliminary data.</text>
</comment>
<keyword evidence="1" id="KW-1133">Transmembrane helix</keyword>
<evidence type="ECO:0000313" key="2">
    <source>
        <dbReference type="EMBL" id="NGO65494.1"/>
    </source>
</evidence>
<reference evidence="2 3" key="1">
    <citation type="submission" date="2020-02" db="EMBL/GenBank/DDBJ databases">
        <title>Genome sequence of the type strain CCBAU10050 of Rhizobium daejeonense.</title>
        <authorList>
            <person name="Gao J."/>
            <person name="Sun J."/>
        </authorList>
    </citation>
    <scope>NUCLEOTIDE SEQUENCE [LARGE SCALE GENOMIC DNA]</scope>
    <source>
        <strain evidence="2 3">CCBAU10050</strain>
    </source>
</reference>
<protein>
    <submittedName>
        <fullName evidence="2">Uncharacterized protein</fullName>
    </submittedName>
</protein>
<gene>
    <name evidence="2" type="ORF">G6N76_17620</name>
</gene>
<name>A0A6M1RUV2_9HYPH</name>
<proteinExistence type="predicted"/>
<keyword evidence="1" id="KW-0472">Membrane</keyword>
<dbReference type="RefSeq" id="WP_163901924.1">
    <property type="nucleotide sequence ID" value="NZ_CP048427.1"/>
</dbReference>
<sequence>MQNEISIFGFEIRALQKMGWPLWLLAIFAFVMLFTVLRRVSSRSQTIETTFRQTFCLTDDEMMESIIEYYMGKHDCCRQDAMRQLLKEVDPDLVRA</sequence>
<evidence type="ECO:0000313" key="3">
    <source>
        <dbReference type="Proteomes" id="UP000477849"/>
    </source>
</evidence>
<evidence type="ECO:0000256" key="1">
    <source>
        <dbReference type="SAM" id="Phobius"/>
    </source>
</evidence>
<feature type="transmembrane region" description="Helical" evidence="1">
    <location>
        <begin position="20"/>
        <end position="37"/>
    </location>
</feature>
<dbReference type="AlphaFoldDB" id="A0A6M1RUV2"/>
<organism evidence="2 3">
    <name type="scientific">Rhizobium daejeonense</name>
    <dbReference type="NCBI Taxonomy" id="240521"/>
    <lineage>
        <taxon>Bacteria</taxon>
        <taxon>Pseudomonadati</taxon>
        <taxon>Pseudomonadota</taxon>
        <taxon>Alphaproteobacteria</taxon>
        <taxon>Hyphomicrobiales</taxon>
        <taxon>Rhizobiaceae</taxon>
        <taxon>Rhizobium/Agrobacterium group</taxon>
        <taxon>Rhizobium</taxon>
    </lineage>
</organism>
<keyword evidence="3" id="KW-1185">Reference proteome</keyword>
<keyword evidence="1" id="KW-0812">Transmembrane</keyword>